<evidence type="ECO:0000259" key="2">
    <source>
        <dbReference type="Pfam" id="PF15648"/>
    </source>
</evidence>
<sequence>MARNGGAGLLRAARDLELARKAGRSGRRPFQGLARRASEEACTKQRGSLMATIPLSGLEAAAIALAALLAAVAVDSAVRGTSDRASTDSDDLERDKAKSTTHALPIPDESREHCPPTRGRLVIRRWSMSDISREYQARITGFQPYTEWLFEIEFDGFRPQECRLQEAKGKYDQFFDSKTGLPEDFFVIFGGVGDMLDQARKQSDIVRSNPPAKLTWHFMQPISYTYFSREFQSEGLAIQSFLDP</sequence>
<keyword evidence="4" id="KW-1185">Reference proteome</keyword>
<gene>
    <name evidence="3" type="ORF">C0Z20_27165</name>
</gene>
<feature type="region of interest" description="Disordered" evidence="1">
    <location>
        <begin position="20"/>
        <end position="39"/>
    </location>
</feature>
<evidence type="ECO:0000256" key="1">
    <source>
        <dbReference type="SAM" id="MobiDB-lite"/>
    </source>
</evidence>
<dbReference type="InterPro" id="IPR028904">
    <property type="entry name" value="Tox-REase-5_dom"/>
</dbReference>
<protein>
    <recommendedName>
        <fullName evidence="2">Tox-REase-5 domain-containing protein</fullName>
    </recommendedName>
</protein>
<feature type="domain" description="Tox-REase-5" evidence="2">
    <location>
        <begin position="132"/>
        <end position="221"/>
    </location>
</feature>
<dbReference type="Pfam" id="PF15648">
    <property type="entry name" value="Tox-REase-5"/>
    <property type="match status" value="1"/>
</dbReference>
<dbReference type="STRING" id="863227.GCA_000373005_03192"/>
<dbReference type="Proteomes" id="UP000235777">
    <property type="component" value="Unassembled WGS sequence"/>
</dbReference>
<feature type="region of interest" description="Disordered" evidence="1">
    <location>
        <begin position="80"/>
        <end position="115"/>
    </location>
</feature>
<proteinExistence type="predicted"/>
<dbReference type="AlphaFoldDB" id="A0A2N7WS55"/>
<evidence type="ECO:0000313" key="3">
    <source>
        <dbReference type="EMBL" id="PMS32171.1"/>
    </source>
</evidence>
<organism evidence="3 4">
    <name type="scientific">Trinickia symbiotica</name>
    <dbReference type="NCBI Taxonomy" id="863227"/>
    <lineage>
        <taxon>Bacteria</taxon>
        <taxon>Pseudomonadati</taxon>
        <taxon>Pseudomonadota</taxon>
        <taxon>Betaproteobacteria</taxon>
        <taxon>Burkholderiales</taxon>
        <taxon>Burkholderiaceae</taxon>
        <taxon>Trinickia</taxon>
    </lineage>
</organism>
<name>A0A2N7WS55_9BURK</name>
<evidence type="ECO:0000313" key="4">
    <source>
        <dbReference type="Proteomes" id="UP000235777"/>
    </source>
</evidence>
<feature type="compositionally biased region" description="Basic and acidic residues" evidence="1">
    <location>
        <begin position="81"/>
        <end position="98"/>
    </location>
</feature>
<comment type="caution">
    <text evidence="3">The sequence shown here is derived from an EMBL/GenBank/DDBJ whole genome shotgun (WGS) entry which is preliminary data.</text>
</comment>
<reference evidence="3 4" key="1">
    <citation type="submission" date="2018-01" db="EMBL/GenBank/DDBJ databases">
        <title>Whole genome analyses suggest that Burkholderia sensu lato contains two further novel genera in the rhizoxinica-symbiotica group Mycetohabitans gen. nov., and Trinickia gen. nov.: implications for the evolution of diazotrophy and nodulation in the Burkholderiaceae.</title>
        <authorList>
            <person name="Estrada-de los Santos P."/>
            <person name="Palmer M."/>
            <person name="Chavez-Ramirez B."/>
            <person name="Beukes C."/>
            <person name="Steenkamp E.T."/>
            <person name="Hirsch A.M."/>
            <person name="Manyaka P."/>
            <person name="Maluk M."/>
            <person name="Lafos M."/>
            <person name="Crook M."/>
            <person name="Gross E."/>
            <person name="Simon M.F."/>
            <person name="Bueno dos Reis Junior F."/>
            <person name="Poole P.S."/>
            <person name="Venter S.N."/>
            <person name="James E.K."/>
        </authorList>
    </citation>
    <scope>NUCLEOTIDE SEQUENCE [LARGE SCALE GENOMIC DNA]</scope>
    <source>
        <strain evidence="3 4">JPY 581</strain>
    </source>
</reference>
<accession>A0A2N7WS55</accession>
<dbReference type="EMBL" id="PNYC01000023">
    <property type="protein sequence ID" value="PMS32171.1"/>
    <property type="molecule type" value="Genomic_DNA"/>
</dbReference>